<dbReference type="RefSeq" id="XP_055898777.1">
    <property type="nucleotide sequence ID" value="XM_056042802.1"/>
</dbReference>
<dbReference type="InterPro" id="IPR000863">
    <property type="entry name" value="Sulfotransferase_dom"/>
</dbReference>
<evidence type="ECO:0000313" key="8">
    <source>
        <dbReference type="Proteomes" id="UP001165740"/>
    </source>
</evidence>
<feature type="active site" description="For sulfotransferase activity" evidence="3">
    <location>
        <position position="142"/>
    </location>
</feature>
<evidence type="ECO:0000256" key="2">
    <source>
        <dbReference type="ARBA" id="ARBA00023180"/>
    </source>
</evidence>
<reference evidence="9" key="1">
    <citation type="submission" date="2025-08" db="UniProtKB">
        <authorList>
            <consortium name="RefSeq"/>
        </authorList>
    </citation>
    <scope>IDENTIFICATION</scope>
</reference>
<dbReference type="Pfam" id="PF00685">
    <property type="entry name" value="Sulfotransfer_1"/>
    <property type="match status" value="1"/>
</dbReference>
<evidence type="ECO:0000259" key="7">
    <source>
        <dbReference type="Pfam" id="PF00685"/>
    </source>
</evidence>
<organism evidence="8 9">
    <name type="scientific">Biomphalaria glabrata</name>
    <name type="common">Bloodfluke planorb</name>
    <name type="synonym">Freshwater snail</name>
    <dbReference type="NCBI Taxonomy" id="6526"/>
    <lineage>
        <taxon>Eukaryota</taxon>
        <taxon>Metazoa</taxon>
        <taxon>Spiralia</taxon>
        <taxon>Lophotrochozoa</taxon>
        <taxon>Mollusca</taxon>
        <taxon>Gastropoda</taxon>
        <taxon>Heterobranchia</taxon>
        <taxon>Euthyneura</taxon>
        <taxon>Panpulmonata</taxon>
        <taxon>Hygrophila</taxon>
        <taxon>Lymnaeoidea</taxon>
        <taxon>Planorbidae</taxon>
        <taxon>Biomphalaria</taxon>
    </lineage>
</organism>
<sequence>MIAFIKLLRRTINSFLTSLVFFAILAVAVLMWGISTHMSVRNIGKLSAMKRSSENNDANSYIETLSMTEMETSLPVRKEVDNSFTHSQFVSDKSEQQDINAPEEKTQNKGLNLRSRQEYFIPPPGDVPVRRFPQAVIIGFGKCGTRAMLTFLSLHPYIVIHHEEVHFYTEDKLYAKGYKWYLNQMPFSYSNQVTMEKSPDYVCSNRARQEIAEHFPDCKLIVLVRNPVVRIVSAFLQRFRFKEPSQRPPMNVTYMNTKTNEFNPNASAVDVGIFHKHLSPWLRTFSRDNILVVSDESLTTDPLSVLKRAEKFLNIPPMLNEDNFYYNETSGFYCCRRYSTDEQPRCMNINKGWKHPELPADDEKMLYDFYRPHNKKLFKLLNETYNWEKT</sequence>
<feature type="binding site" evidence="4">
    <location>
        <position position="233"/>
    </location>
    <ligand>
        <name>3'-phosphoadenylyl sulfate</name>
        <dbReference type="ChEBI" id="CHEBI:58339"/>
    </ligand>
</feature>
<keyword evidence="8" id="KW-1185">Reference proteome</keyword>
<gene>
    <name evidence="9" type="primary">LOC106069164</name>
</gene>
<evidence type="ECO:0000256" key="1">
    <source>
        <dbReference type="ARBA" id="ARBA00022679"/>
    </source>
</evidence>
<protein>
    <submittedName>
        <fullName evidence="9">Heparan sulfate glucosamine 3-O-sulfotransferase 1-like isoform X1</fullName>
    </submittedName>
</protein>
<dbReference type="AlphaFoldDB" id="A0A9W3BH76"/>
<name>A0A9W3BH76_BIOGL</name>
<feature type="binding site" evidence="4">
    <location>
        <position position="225"/>
    </location>
    <ligand>
        <name>3'-phosphoadenylyl sulfate</name>
        <dbReference type="ChEBI" id="CHEBI:58339"/>
    </ligand>
</feature>
<evidence type="ECO:0000256" key="6">
    <source>
        <dbReference type="SAM" id="Phobius"/>
    </source>
</evidence>
<evidence type="ECO:0000313" key="9">
    <source>
        <dbReference type="RefSeq" id="XP_055898777.1"/>
    </source>
</evidence>
<dbReference type="PANTHER" id="PTHR10605">
    <property type="entry name" value="HEPARAN SULFATE SULFOTRANSFERASE"/>
    <property type="match status" value="1"/>
</dbReference>
<dbReference type="InterPro" id="IPR037359">
    <property type="entry name" value="NST/OST"/>
</dbReference>
<dbReference type="Proteomes" id="UP001165740">
    <property type="component" value="Chromosome 9"/>
</dbReference>
<accession>A0A9W3BH76</accession>
<proteinExistence type="predicted"/>
<dbReference type="GO" id="GO:0008467">
    <property type="term" value="F:[heparan sulfate]-glucosamine 3-sulfotransferase activity"/>
    <property type="evidence" value="ECO:0007669"/>
    <property type="project" value="TreeGrafter"/>
</dbReference>
<evidence type="ECO:0000256" key="4">
    <source>
        <dbReference type="PIRSR" id="PIRSR637359-2"/>
    </source>
</evidence>
<keyword evidence="1" id="KW-0808">Transferase</keyword>
<dbReference type="SUPFAM" id="SSF52540">
    <property type="entry name" value="P-loop containing nucleoside triphosphate hydrolases"/>
    <property type="match status" value="1"/>
</dbReference>
<feature type="binding site" evidence="4">
    <location>
        <position position="333"/>
    </location>
    <ligand>
        <name>3'-phosphoadenylyl sulfate</name>
        <dbReference type="ChEBI" id="CHEBI:58339"/>
    </ligand>
</feature>
<keyword evidence="5" id="KW-1015">Disulfide bond</keyword>
<dbReference type="OMA" id="EFPQAII"/>
<evidence type="ECO:0000256" key="3">
    <source>
        <dbReference type="PIRSR" id="PIRSR637359-1"/>
    </source>
</evidence>
<dbReference type="InterPro" id="IPR027417">
    <property type="entry name" value="P-loop_NTPase"/>
</dbReference>
<dbReference type="GeneID" id="106069164"/>
<dbReference type="OrthoDB" id="6059199at2759"/>
<keyword evidence="6" id="KW-0472">Membrane</keyword>
<dbReference type="PANTHER" id="PTHR10605:SF65">
    <property type="entry name" value="GH20068P"/>
    <property type="match status" value="1"/>
</dbReference>
<evidence type="ECO:0000256" key="5">
    <source>
        <dbReference type="PIRSR" id="PIRSR637359-3"/>
    </source>
</evidence>
<feature type="domain" description="Sulfotransferase" evidence="7">
    <location>
        <begin position="133"/>
        <end position="372"/>
    </location>
</feature>
<feature type="binding site" evidence="4">
    <location>
        <begin position="351"/>
        <end position="355"/>
    </location>
    <ligand>
        <name>3'-phosphoadenylyl sulfate</name>
        <dbReference type="ChEBI" id="CHEBI:58339"/>
    </ligand>
</feature>
<feature type="binding site" evidence="4">
    <location>
        <begin position="142"/>
        <end position="146"/>
    </location>
    <ligand>
        <name>3'-phosphoadenylyl sulfate</name>
        <dbReference type="ChEBI" id="CHEBI:58339"/>
    </ligand>
</feature>
<keyword evidence="6" id="KW-1133">Transmembrane helix</keyword>
<keyword evidence="6" id="KW-0812">Transmembrane</keyword>
<dbReference type="Gene3D" id="3.40.50.300">
    <property type="entry name" value="P-loop containing nucleotide triphosphate hydrolases"/>
    <property type="match status" value="1"/>
</dbReference>
<feature type="transmembrane region" description="Helical" evidence="6">
    <location>
        <begin position="12"/>
        <end position="34"/>
    </location>
</feature>
<keyword evidence="2" id="KW-0325">Glycoprotein</keyword>
<feature type="disulfide bond" evidence="5">
    <location>
        <begin position="334"/>
        <end position="346"/>
    </location>
</feature>